<sequence>MLSIFELSALLLTLSAVPGGARRFRNGIFSTR</sequence>
<proteinExistence type="predicted"/>
<name>A0ABS4E6A6_9HYPH</name>
<accession>A0ABS4E6A6</accession>
<evidence type="ECO:0000313" key="1">
    <source>
        <dbReference type="EMBL" id="MBP1853461.1"/>
    </source>
</evidence>
<dbReference type="Proteomes" id="UP000759443">
    <property type="component" value="Unassembled WGS sequence"/>
</dbReference>
<comment type="caution">
    <text evidence="1">The sequence shown here is derived from an EMBL/GenBank/DDBJ whole genome shotgun (WGS) entry which is preliminary data.</text>
</comment>
<gene>
    <name evidence="1" type="ORF">J2Z17_004922</name>
</gene>
<evidence type="ECO:0000313" key="2">
    <source>
        <dbReference type="Proteomes" id="UP000759443"/>
    </source>
</evidence>
<protein>
    <submittedName>
        <fullName evidence="1">Uncharacterized protein</fullName>
    </submittedName>
</protein>
<organism evidence="1 2">
    <name type="scientific">Rhizobium halophytocola</name>
    <dbReference type="NCBI Taxonomy" id="735519"/>
    <lineage>
        <taxon>Bacteria</taxon>
        <taxon>Pseudomonadati</taxon>
        <taxon>Pseudomonadota</taxon>
        <taxon>Alphaproteobacteria</taxon>
        <taxon>Hyphomicrobiales</taxon>
        <taxon>Rhizobiaceae</taxon>
        <taxon>Rhizobium/Agrobacterium group</taxon>
        <taxon>Rhizobium</taxon>
    </lineage>
</organism>
<keyword evidence="2" id="KW-1185">Reference proteome</keyword>
<reference evidence="1 2" key="1">
    <citation type="submission" date="2021-03" db="EMBL/GenBank/DDBJ databases">
        <title>Genomic Encyclopedia of Type Strains, Phase IV (KMG-IV): sequencing the most valuable type-strain genomes for metagenomic binning, comparative biology and taxonomic classification.</title>
        <authorList>
            <person name="Goeker M."/>
        </authorList>
    </citation>
    <scope>NUCLEOTIDE SEQUENCE [LARGE SCALE GENOMIC DNA]</scope>
    <source>
        <strain evidence="1 2">DSM 21600</strain>
    </source>
</reference>
<dbReference type="EMBL" id="JAGGJU010000018">
    <property type="protein sequence ID" value="MBP1853461.1"/>
    <property type="molecule type" value="Genomic_DNA"/>
</dbReference>